<sequence length="605" mass="69417">MKILLLSDIPPCENLTAGLVLSALVRFVPKESICFYIVSNPIIDIKLNPEFANIPMMVETKPNENWNFLPQRRGLNKLSRLITFAGEKVNEQFVVSKRVKDAIEFGKSQNVDRVWAVLQGQTTIRMAEAVAKGLEVPLHTHVWDPFSWWADAHALDRVTKNRVQKQFNKAIKASQFVATASKPMAELYHSEFGVNSVPVIASHPIELAKSPVTELTNDEGILIGMAGQFYASKEWECLIKMLECSNWRLNNKKVKLIVLGPQKPPGEYLDTNVKYLGWKDQKDAAYILSLCDILYCPYPFDKKLKEVSTFSFPSKFVLYLAAGRPIVFHGPDYASPTKYIADKHCGVVVGSLLPTTLYNTLENLINDRMLYSNCAQKAQEAFINDFTLNSLRECFARFIGCAELVGDLEYNQHYLSSEDSKFKEIEHRIANRKYSSFSYVAHNKLILAKEYIFKTREWLRKKVVSRMPPFKRFYLEIDYYNQEVKRLNKIIMFQNGKVSGKPELLIITQSKLWIDGLGDEFDRTKYIIILSESNSIECLIRKCLLIDYDISTVYFDSNISLDIETLKNEFGKIGKKIGIIFDSNNNLESFMKKKAHVDIEYLVKK</sequence>
<evidence type="ECO:0000313" key="2">
    <source>
        <dbReference type="Proteomes" id="UP000053748"/>
    </source>
</evidence>
<keyword evidence="1" id="KW-0547">Nucleotide-binding</keyword>
<organism evidence="1 2">
    <name type="scientific">Vibrio mimicus</name>
    <dbReference type="NCBI Taxonomy" id="674"/>
    <lineage>
        <taxon>Bacteria</taxon>
        <taxon>Pseudomonadati</taxon>
        <taxon>Pseudomonadota</taxon>
        <taxon>Gammaproteobacteria</taxon>
        <taxon>Vibrionales</taxon>
        <taxon>Vibrionaceae</taxon>
        <taxon>Vibrio</taxon>
    </lineage>
</organism>
<keyword evidence="2" id="KW-1185">Reference proteome</keyword>
<name>A0A2J9V048_VIBMI</name>
<accession>A0A2J9V048</accession>
<proteinExistence type="predicted"/>
<gene>
    <name evidence="1" type="ORF">AL544_014290</name>
</gene>
<dbReference type="Proteomes" id="UP000053748">
    <property type="component" value="Unassembled WGS sequence"/>
</dbReference>
<reference evidence="1" key="1">
    <citation type="submission" date="2017-12" db="EMBL/GenBank/DDBJ databases">
        <title>FDA dAtabase for Regulatory Grade micrObial Sequences (FDA-ARGOS): Supporting development and validation of Infectious Disease Dx tests.</title>
        <authorList>
            <person name="Hoffmann M."/>
            <person name="Allard M."/>
            <person name="Evans P."/>
            <person name="Brown E."/>
            <person name="Tallon L.J."/>
            <person name="Sadzewicz L."/>
            <person name="Sengamalay N."/>
            <person name="Ott S."/>
            <person name="Godinez A."/>
            <person name="Nagaraj S."/>
            <person name="Vavikolanu K."/>
            <person name="Aluvathingal J."/>
            <person name="Nadendla S."/>
            <person name="Hobson J."/>
            <person name="Sichtig H."/>
        </authorList>
    </citation>
    <scope>NUCLEOTIDE SEQUENCE [LARGE SCALE GENOMIC DNA]</scope>
    <source>
        <strain evidence="1">FDAARGOS_113</strain>
    </source>
</reference>
<comment type="caution">
    <text evidence="1">The sequence shown here is derived from an EMBL/GenBank/DDBJ whole genome shotgun (WGS) entry which is preliminary data.</text>
</comment>
<dbReference type="AlphaFoldDB" id="A0A2J9V048"/>
<dbReference type="Gene3D" id="3.40.50.2000">
    <property type="entry name" value="Glycogen Phosphorylase B"/>
    <property type="match status" value="1"/>
</dbReference>
<dbReference type="SUPFAM" id="SSF53756">
    <property type="entry name" value="UDP-Glycosyltransferase/glycogen phosphorylase"/>
    <property type="match status" value="1"/>
</dbReference>
<dbReference type="EMBL" id="LOSJ02000002">
    <property type="protein sequence ID" value="PNM57154.1"/>
    <property type="molecule type" value="Genomic_DNA"/>
</dbReference>
<evidence type="ECO:0000313" key="1">
    <source>
        <dbReference type="EMBL" id="PNM57154.1"/>
    </source>
</evidence>
<keyword evidence="1" id="KW-0067">ATP-binding</keyword>
<protein>
    <submittedName>
        <fullName evidence="1">ATP-binding protein</fullName>
    </submittedName>
</protein>
<dbReference type="RefSeq" id="WP_005512048.1">
    <property type="nucleotide sequence ID" value="NZ_CAWMSS010000001.1"/>
</dbReference>
<dbReference type="OrthoDB" id="3180470at2"/>
<dbReference type="GO" id="GO:0005524">
    <property type="term" value="F:ATP binding"/>
    <property type="evidence" value="ECO:0007669"/>
    <property type="project" value="UniProtKB-KW"/>
</dbReference>